<keyword evidence="3" id="KW-0472">Membrane</keyword>
<gene>
    <name evidence="4" type="ORF">C798_01245</name>
</gene>
<feature type="compositionally biased region" description="Low complexity" evidence="2">
    <location>
        <begin position="17"/>
        <end position="29"/>
    </location>
</feature>
<feature type="region of interest" description="Disordered" evidence="2">
    <location>
        <begin position="163"/>
        <end position="184"/>
    </location>
</feature>
<accession>A0A6M3ZLQ0</accession>
<proteinExistence type="predicted"/>
<dbReference type="Proteomes" id="UP000501648">
    <property type="component" value="Chromosome"/>
</dbReference>
<dbReference type="EMBL" id="CP008956">
    <property type="protein sequence ID" value="QJP98899.1"/>
    <property type="molecule type" value="Genomic_DNA"/>
</dbReference>
<sequence>MQVLERTGEDRDRRAASDAIARASHISSSVQAEAHGLPRTAQMSADELEVQASHITAAAVAAAAVTAAVATSAATASLPYGDEPATTPSATAAQDVPQAEASPQVVSRGPRGPREPAPIQVSTRRALLVSLLTLVIIGLAVWAAAQWPQRSLKPVLPQLPAQSTAATDAAPSAAPASSQAAPGPEVIAELQQEAEQKANLLSQKRAAAEARHRREDAALALREQRRREAEAQLANARAKAERAQATLPQPEVVQVVPAPSLAEQVKQCSTLSLFARESCLWKLCDGQWGKNGCPSYEHSNEGA</sequence>
<evidence type="ECO:0000313" key="4">
    <source>
        <dbReference type="EMBL" id="QJP98899.1"/>
    </source>
</evidence>
<keyword evidence="1" id="KW-0175">Coiled coil</keyword>
<evidence type="ECO:0000256" key="3">
    <source>
        <dbReference type="SAM" id="Phobius"/>
    </source>
</evidence>
<feature type="coiled-coil region" evidence="1">
    <location>
        <begin position="187"/>
        <end position="246"/>
    </location>
</feature>
<evidence type="ECO:0000256" key="2">
    <source>
        <dbReference type="SAM" id="MobiDB-lite"/>
    </source>
</evidence>
<feature type="region of interest" description="Disordered" evidence="2">
    <location>
        <begin position="1"/>
        <end position="41"/>
    </location>
</feature>
<feature type="compositionally biased region" description="Low complexity" evidence="2">
    <location>
        <begin position="163"/>
        <end position="182"/>
    </location>
</feature>
<keyword evidence="3" id="KW-1133">Transmembrane helix</keyword>
<dbReference type="AlphaFoldDB" id="A0A6M3ZLQ0"/>
<keyword evidence="3" id="KW-0812">Transmembrane</keyword>
<reference evidence="4 5" key="1">
    <citation type="journal article" date="2012" name="J. Bacteriol.">
        <title>Genome sequence of the pathogenic Herbaspirillum seropedicae strain Os34, isolated from rice roots.</title>
        <authorList>
            <person name="Ye W."/>
            <person name="Ye S."/>
            <person name="Liu J."/>
            <person name="Chang S."/>
            <person name="Chen M."/>
            <person name="Zhu B."/>
            <person name="Guo L."/>
            <person name="An Q."/>
        </authorList>
    </citation>
    <scope>NUCLEOTIDE SEQUENCE [LARGE SCALE GENOMIC DNA]</scope>
    <source>
        <strain evidence="4 5">Os34</strain>
    </source>
</reference>
<protein>
    <submittedName>
        <fullName evidence="4">Phage tail protein</fullName>
    </submittedName>
</protein>
<feature type="region of interest" description="Disordered" evidence="2">
    <location>
        <begin position="78"/>
        <end position="118"/>
    </location>
</feature>
<dbReference type="RefSeq" id="WP_017451835.1">
    <property type="nucleotide sequence ID" value="NZ_CP008956.1"/>
</dbReference>
<evidence type="ECO:0000313" key="5">
    <source>
        <dbReference type="Proteomes" id="UP000501648"/>
    </source>
</evidence>
<organism evidence="4 5">
    <name type="scientific">Herbaspirillum rubrisubalbicans Os34</name>
    <dbReference type="NCBI Taxonomy" id="1235827"/>
    <lineage>
        <taxon>Bacteria</taxon>
        <taxon>Pseudomonadati</taxon>
        <taxon>Pseudomonadota</taxon>
        <taxon>Betaproteobacteria</taxon>
        <taxon>Burkholderiales</taxon>
        <taxon>Oxalobacteraceae</taxon>
        <taxon>Herbaspirillum</taxon>
    </lineage>
</organism>
<feature type="compositionally biased region" description="Basic and acidic residues" evidence="2">
    <location>
        <begin position="1"/>
        <end position="16"/>
    </location>
</feature>
<evidence type="ECO:0000256" key="1">
    <source>
        <dbReference type="SAM" id="Coils"/>
    </source>
</evidence>
<feature type="transmembrane region" description="Helical" evidence="3">
    <location>
        <begin position="126"/>
        <end position="145"/>
    </location>
</feature>
<name>A0A6M3ZLQ0_9BURK</name>